<name>A0A0B2RQH2_GLYSO</name>
<protein>
    <submittedName>
        <fullName evidence="2">Uncharacterized protein</fullName>
    </submittedName>
</protein>
<accession>A0A0B2RQH2</accession>
<reference evidence="2" key="1">
    <citation type="submission" date="2014-07" db="EMBL/GenBank/DDBJ databases">
        <title>Identification of a novel salt tolerance gene in wild soybean by whole-genome sequencing.</title>
        <authorList>
            <person name="Lam H.-M."/>
            <person name="Qi X."/>
            <person name="Li M.-W."/>
            <person name="Liu X."/>
            <person name="Xie M."/>
            <person name="Ni M."/>
            <person name="Xu X."/>
        </authorList>
    </citation>
    <scope>NUCLEOTIDE SEQUENCE [LARGE SCALE GENOMIC DNA]</scope>
    <source>
        <tissue evidence="2">Root</tissue>
    </source>
</reference>
<dbReference type="Gene3D" id="1.25.40.10">
    <property type="entry name" value="Tetratricopeptide repeat domain"/>
    <property type="match status" value="1"/>
</dbReference>
<gene>
    <name evidence="2" type="ORF">glysoja_044580</name>
</gene>
<dbReference type="SUPFAM" id="SSF48452">
    <property type="entry name" value="TPR-like"/>
    <property type="match status" value="1"/>
</dbReference>
<evidence type="ECO:0000313" key="2">
    <source>
        <dbReference type="EMBL" id="KHN35315.1"/>
    </source>
</evidence>
<dbReference type="Proteomes" id="UP000053555">
    <property type="component" value="Unassembled WGS sequence"/>
</dbReference>
<keyword evidence="1" id="KW-0677">Repeat</keyword>
<dbReference type="PANTHER" id="PTHR45188:SF2">
    <property type="entry name" value="DNAJ HOMOLOG SUBFAMILY C MEMBER 7"/>
    <property type="match status" value="1"/>
</dbReference>
<evidence type="ECO:0000256" key="1">
    <source>
        <dbReference type="ARBA" id="ARBA00022737"/>
    </source>
</evidence>
<dbReference type="GO" id="GO:0005788">
    <property type="term" value="C:endoplasmic reticulum lumen"/>
    <property type="evidence" value="ECO:0007669"/>
    <property type="project" value="TreeGrafter"/>
</dbReference>
<sequence>MVWVSPRTTWPSRRLASPRCGTRATPATCTSYASSRPELNFSKSLEYIDKVVLVFSSACNKVEDNANKGKLCVVVEEFKASLAVDPIHLAHNVDLHFGLCKVLVKYGRGKDALDSCSEALKIDEELVEALVQAIVC</sequence>
<dbReference type="EMBL" id="KN648438">
    <property type="protein sequence ID" value="KHN35315.1"/>
    <property type="molecule type" value="Genomic_DNA"/>
</dbReference>
<dbReference type="AlphaFoldDB" id="A0A0B2RQH2"/>
<dbReference type="InterPro" id="IPR011990">
    <property type="entry name" value="TPR-like_helical_dom_sf"/>
</dbReference>
<organism evidence="2">
    <name type="scientific">Glycine soja</name>
    <name type="common">Wild soybean</name>
    <dbReference type="NCBI Taxonomy" id="3848"/>
    <lineage>
        <taxon>Eukaryota</taxon>
        <taxon>Viridiplantae</taxon>
        <taxon>Streptophyta</taxon>
        <taxon>Embryophyta</taxon>
        <taxon>Tracheophyta</taxon>
        <taxon>Spermatophyta</taxon>
        <taxon>Magnoliopsida</taxon>
        <taxon>eudicotyledons</taxon>
        <taxon>Gunneridae</taxon>
        <taxon>Pentapetalae</taxon>
        <taxon>rosids</taxon>
        <taxon>fabids</taxon>
        <taxon>Fabales</taxon>
        <taxon>Fabaceae</taxon>
        <taxon>Papilionoideae</taxon>
        <taxon>50 kb inversion clade</taxon>
        <taxon>NPAAA clade</taxon>
        <taxon>indigoferoid/millettioid clade</taxon>
        <taxon>Phaseoleae</taxon>
        <taxon>Glycine</taxon>
        <taxon>Glycine subgen. Soja</taxon>
    </lineage>
</organism>
<dbReference type="PANTHER" id="PTHR45188">
    <property type="entry name" value="DNAJ PROTEIN P58IPK HOMOLOG"/>
    <property type="match status" value="1"/>
</dbReference>
<proteinExistence type="predicted"/>